<dbReference type="Pfam" id="PF03099">
    <property type="entry name" value="BPL_LplA_LipB"/>
    <property type="match status" value="1"/>
</dbReference>
<dbReference type="Proteomes" id="UP000295122">
    <property type="component" value="Unassembled WGS sequence"/>
</dbReference>
<dbReference type="GO" id="GO:0004077">
    <property type="term" value="F:biotin--[biotin carboxyl-carrier protein] ligase activity"/>
    <property type="evidence" value="ECO:0007669"/>
    <property type="project" value="UniProtKB-EC"/>
</dbReference>
<evidence type="ECO:0000259" key="7">
    <source>
        <dbReference type="PROSITE" id="PS51733"/>
    </source>
</evidence>
<sequence length="270" mass="28041">MAFSLPAVAIGAGTRLAVFDTIGSTSTEALARAASGERGPLWVVSPEQTAGRGRRGSPWQTIRGNLAASLLLTTSLEPAVIAQLGFVAGVALVAALERIGCGDAAFRLKWPNDVVTESGKLSGILLQTEAFHAGERSVVIGIGVNVVAAPRGLTYPTTSLRDMGSAAEAETVFSALSESWLSCERAWAEGRGFDGIRREWLSRAAGLGGPVSVRIGDGAWHGRFETIDETGQLVMRCDDGSSRTISAGDVYFGSAHTERGARPGGLGGQA</sequence>
<dbReference type="InterPro" id="IPR004408">
    <property type="entry name" value="Biotin_CoA_COase_ligase"/>
</dbReference>
<dbReference type="InterPro" id="IPR008988">
    <property type="entry name" value="Transcriptional_repressor_C"/>
</dbReference>
<dbReference type="InterPro" id="IPR003142">
    <property type="entry name" value="BPL_C"/>
</dbReference>
<dbReference type="InterPro" id="IPR004143">
    <property type="entry name" value="BPL_LPL_catalytic"/>
</dbReference>
<dbReference type="PROSITE" id="PS51733">
    <property type="entry name" value="BPL_LPL_CATALYTIC"/>
    <property type="match status" value="1"/>
</dbReference>
<dbReference type="CDD" id="cd16442">
    <property type="entry name" value="BPL"/>
    <property type="match status" value="1"/>
</dbReference>
<evidence type="ECO:0000256" key="1">
    <source>
        <dbReference type="ARBA" id="ARBA00022598"/>
    </source>
</evidence>
<keyword evidence="4" id="KW-0092">Biotin</keyword>
<dbReference type="SUPFAM" id="SSF55681">
    <property type="entry name" value="Class II aaRS and biotin synthetases"/>
    <property type="match status" value="1"/>
</dbReference>
<dbReference type="OrthoDB" id="9807064at2"/>
<dbReference type="EMBL" id="SNZR01000011">
    <property type="protein sequence ID" value="TDR94235.1"/>
    <property type="molecule type" value="Genomic_DNA"/>
</dbReference>
<evidence type="ECO:0000313" key="8">
    <source>
        <dbReference type="EMBL" id="TDR94235.1"/>
    </source>
</evidence>
<dbReference type="RefSeq" id="WP_133769154.1">
    <property type="nucleotide sequence ID" value="NZ_SNZR01000011.1"/>
</dbReference>
<evidence type="ECO:0000256" key="5">
    <source>
        <dbReference type="ARBA" id="ARBA00024227"/>
    </source>
</evidence>
<reference evidence="8 9" key="1">
    <citation type="submission" date="2019-03" db="EMBL/GenBank/DDBJ databases">
        <title>Genomic Encyclopedia of Type Strains, Phase IV (KMG-IV): sequencing the most valuable type-strain genomes for metagenomic binning, comparative biology and taxonomic classification.</title>
        <authorList>
            <person name="Goeker M."/>
        </authorList>
    </citation>
    <scope>NUCLEOTIDE SEQUENCE [LARGE SCALE GENOMIC DNA]</scope>
    <source>
        <strain evidence="8 9">DSM 25903</strain>
    </source>
</reference>
<dbReference type="EC" id="6.3.4.15" evidence="5"/>
<dbReference type="PANTHER" id="PTHR12835:SF5">
    <property type="entry name" value="BIOTIN--PROTEIN LIGASE"/>
    <property type="match status" value="1"/>
</dbReference>
<dbReference type="SUPFAM" id="SSF50037">
    <property type="entry name" value="C-terminal domain of transcriptional repressors"/>
    <property type="match status" value="1"/>
</dbReference>
<evidence type="ECO:0000256" key="2">
    <source>
        <dbReference type="ARBA" id="ARBA00022741"/>
    </source>
</evidence>
<comment type="catalytic activity">
    <reaction evidence="6">
        <text>biotin + L-lysyl-[protein] + ATP = N(6)-biotinyl-L-lysyl-[protein] + AMP + diphosphate + H(+)</text>
        <dbReference type="Rhea" id="RHEA:11756"/>
        <dbReference type="Rhea" id="RHEA-COMP:9752"/>
        <dbReference type="Rhea" id="RHEA-COMP:10505"/>
        <dbReference type="ChEBI" id="CHEBI:15378"/>
        <dbReference type="ChEBI" id="CHEBI:29969"/>
        <dbReference type="ChEBI" id="CHEBI:30616"/>
        <dbReference type="ChEBI" id="CHEBI:33019"/>
        <dbReference type="ChEBI" id="CHEBI:57586"/>
        <dbReference type="ChEBI" id="CHEBI:83144"/>
        <dbReference type="ChEBI" id="CHEBI:456215"/>
        <dbReference type="EC" id="6.3.4.15"/>
    </reaction>
</comment>
<accession>A0A4R7CA43</accession>
<gene>
    <name evidence="8" type="ORF">EV668_1516</name>
</gene>
<dbReference type="AlphaFoldDB" id="A0A4R7CA43"/>
<evidence type="ECO:0000256" key="6">
    <source>
        <dbReference type="ARBA" id="ARBA00047846"/>
    </source>
</evidence>
<dbReference type="PANTHER" id="PTHR12835">
    <property type="entry name" value="BIOTIN PROTEIN LIGASE"/>
    <property type="match status" value="1"/>
</dbReference>
<keyword evidence="3" id="KW-0067">ATP-binding</keyword>
<evidence type="ECO:0000256" key="4">
    <source>
        <dbReference type="ARBA" id="ARBA00023267"/>
    </source>
</evidence>
<dbReference type="Gene3D" id="3.30.930.10">
    <property type="entry name" value="Bira Bifunctional Protein, Domain 2"/>
    <property type="match status" value="1"/>
</dbReference>
<evidence type="ECO:0000313" key="9">
    <source>
        <dbReference type="Proteomes" id="UP000295122"/>
    </source>
</evidence>
<organism evidence="8 9">
    <name type="scientific">Enterovirga rhinocerotis</name>
    <dbReference type="NCBI Taxonomy" id="1339210"/>
    <lineage>
        <taxon>Bacteria</taxon>
        <taxon>Pseudomonadati</taxon>
        <taxon>Pseudomonadota</taxon>
        <taxon>Alphaproteobacteria</taxon>
        <taxon>Hyphomicrobiales</taxon>
        <taxon>Methylobacteriaceae</taxon>
        <taxon>Enterovirga</taxon>
    </lineage>
</organism>
<proteinExistence type="predicted"/>
<protein>
    <recommendedName>
        <fullName evidence="5">biotin--[biotin carboxyl-carrier protein] ligase</fullName>
        <ecNumber evidence="5">6.3.4.15</ecNumber>
    </recommendedName>
</protein>
<dbReference type="GO" id="GO:0005737">
    <property type="term" value="C:cytoplasm"/>
    <property type="evidence" value="ECO:0007669"/>
    <property type="project" value="TreeGrafter"/>
</dbReference>
<dbReference type="GO" id="GO:0005524">
    <property type="term" value="F:ATP binding"/>
    <property type="evidence" value="ECO:0007669"/>
    <property type="project" value="UniProtKB-KW"/>
</dbReference>
<keyword evidence="2" id="KW-0547">Nucleotide-binding</keyword>
<keyword evidence="9" id="KW-1185">Reference proteome</keyword>
<feature type="domain" description="BPL/LPL catalytic" evidence="7">
    <location>
        <begin position="13"/>
        <end position="188"/>
    </location>
</feature>
<evidence type="ECO:0000256" key="3">
    <source>
        <dbReference type="ARBA" id="ARBA00022840"/>
    </source>
</evidence>
<dbReference type="NCBIfam" id="TIGR00121">
    <property type="entry name" value="birA_ligase"/>
    <property type="match status" value="1"/>
</dbReference>
<comment type="caution">
    <text evidence="8">The sequence shown here is derived from an EMBL/GenBank/DDBJ whole genome shotgun (WGS) entry which is preliminary data.</text>
</comment>
<name>A0A4R7CA43_9HYPH</name>
<dbReference type="InterPro" id="IPR045864">
    <property type="entry name" value="aa-tRNA-synth_II/BPL/LPL"/>
</dbReference>
<keyword evidence="1 8" id="KW-0436">Ligase</keyword>
<dbReference type="Pfam" id="PF02237">
    <property type="entry name" value="BPL_C"/>
    <property type="match status" value="1"/>
</dbReference>
<dbReference type="Gene3D" id="2.30.30.100">
    <property type="match status" value="1"/>
</dbReference>